<evidence type="ECO:0000313" key="2">
    <source>
        <dbReference type="Proteomes" id="UP000807025"/>
    </source>
</evidence>
<name>A0A9P6D496_PLEER</name>
<protein>
    <submittedName>
        <fullName evidence="1">Uncharacterized protein</fullName>
    </submittedName>
</protein>
<accession>A0A9P6D496</accession>
<dbReference type="Proteomes" id="UP000807025">
    <property type="component" value="Unassembled WGS sequence"/>
</dbReference>
<reference evidence="1" key="1">
    <citation type="submission" date="2020-11" db="EMBL/GenBank/DDBJ databases">
        <authorList>
            <consortium name="DOE Joint Genome Institute"/>
            <person name="Ahrendt S."/>
            <person name="Riley R."/>
            <person name="Andreopoulos W."/>
            <person name="Labutti K."/>
            <person name="Pangilinan J."/>
            <person name="Ruiz-Duenas F.J."/>
            <person name="Barrasa J.M."/>
            <person name="Sanchez-Garcia M."/>
            <person name="Camarero S."/>
            <person name="Miyauchi S."/>
            <person name="Serrano A."/>
            <person name="Linde D."/>
            <person name="Babiker R."/>
            <person name="Drula E."/>
            <person name="Ayuso-Fernandez I."/>
            <person name="Pacheco R."/>
            <person name="Padilla G."/>
            <person name="Ferreira P."/>
            <person name="Barriuso J."/>
            <person name="Kellner H."/>
            <person name="Castanera R."/>
            <person name="Alfaro M."/>
            <person name="Ramirez L."/>
            <person name="Pisabarro A.G."/>
            <person name="Kuo A."/>
            <person name="Tritt A."/>
            <person name="Lipzen A."/>
            <person name="He G."/>
            <person name="Yan M."/>
            <person name="Ng V."/>
            <person name="Cullen D."/>
            <person name="Martin F."/>
            <person name="Rosso M.-N."/>
            <person name="Henrissat B."/>
            <person name="Hibbett D."/>
            <person name="Martinez A.T."/>
            <person name="Grigoriev I.V."/>
        </authorList>
    </citation>
    <scope>NUCLEOTIDE SEQUENCE</scope>
    <source>
        <strain evidence="1">ATCC 90797</strain>
    </source>
</reference>
<evidence type="ECO:0000313" key="1">
    <source>
        <dbReference type="EMBL" id="KAF9492021.1"/>
    </source>
</evidence>
<keyword evidence="2" id="KW-1185">Reference proteome</keyword>
<dbReference type="EMBL" id="MU154608">
    <property type="protein sequence ID" value="KAF9492021.1"/>
    <property type="molecule type" value="Genomic_DNA"/>
</dbReference>
<organism evidence="1 2">
    <name type="scientific">Pleurotus eryngii</name>
    <name type="common">Boletus of the steppes</name>
    <dbReference type="NCBI Taxonomy" id="5323"/>
    <lineage>
        <taxon>Eukaryota</taxon>
        <taxon>Fungi</taxon>
        <taxon>Dikarya</taxon>
        <taxon>Basidiomycota</taxon>
        <taxon>Agaricomycotina</taxon>
        <taxon>Agaricomycetes</taxon>
        <taxon>Agaricomycetidae</taxon>
        <taxon>Agaricales</taxon>
        <taxon>Pleurotineae</taxon>
        <taxon>Pleurotaceae</taxon>
        <taxon>Pleurotus</taxon>
    </lineage>
</organism>
<proteinExistence type="predicted"/>
<comment type="caution">
    <text evidence="1">The sequence shown here is derived from an EMBL/GenBank/DDBJ whole genome shotgun (WGS) entry which is preliminary data.</text>
</comment>
<dbReference type="AlphaFoldDB" id="A0A9P6D496"/>
<gene>
    <name evidence="1" type="ORF">BDN71DRAFT_1240540</name>
</gene>
<sequence>MVCVFLGRAIDRITRFVHTAVAAEAQRASSKEIAHEAAIRDLKHRTLTAASRGCPQKIMATIFLTMKPKWVVAGHTANHHVRLLYRNGAQVRPCSSIFD</sequence>